<sequence length="212" mass="23795">MSNTSYPLDRTAYLLVDPYNDFLSDGGKIFPLIKPMAEENGLLDNLRKLDRTVRELKIPVVIVPHHRWEKGDYESWAHPTPTQCKIMHMHHFARGEWGGEWHPDFAPQEGDIVVQEHWGSSGFANTDLDFRLKQQGVTHVIIVGLLANTCIEATARYAAELGYHVTLVRDATAAFKAEMMHAAHELNGPTFAHVIASTDELIANLQSQGEAQ</sequence>
<dbReference type="PANTHER" id="PTHR43540">
    <property type="entry name" value="PEROXYUREIDOACRYLATE/UREIDOACRYLATE AMIDOHYDROLASE-RELATED"/>
    <property type="match status" value="1"/>
</dbReference>
<evidence type="ECO:0000259" key="2">
    <source>
        <dbReference type="Pfam" id="PF00857"/>
    </source>
</evidence>
<dbReference type="Proteomes" id="UP000646386">
    <property type="component" value="Chromosome"/>
</dbReference>
<dbReference type="InterPro" id="IPR036380">
    <property type="entry name" value="Isochorismatase-like_sf"/>
</dbReference>
<keyword evidence="4" id="KW-1185">Reference proteome</keyword>
<dbReference type="GO" id="GO:0016787">
    <property type="term" value="F:hydrolase activity"/>
    <property type="evidence" value="ECO:0007669"/>
    <property type="project" value="UniProtKB-KW"/>
</dbReference>
<keyword evidence="1 3" id="KW-0378">Hydrolase</keyword>
<dbReference type="SUPFAM" id="SSF52499">
    <property type="entry name" value="Isochorismatase-like hydrolases"/>
    <property type="match status" value="1"/>
</dbReference>
<keyword evidence="3" id="KW-0808">Transferase</keyword>
<dbReference type="CDD" id="cd00431">
    <property type="entry name" value="cysteine_hydrolases"/>
    <property type="match status" value="1"/>
</dbReference>
<dbReference type="PANTHER" id="PTHR43540:SF16">
    <property type="entry name" value="ISOCHORISMATASE-LIKE DOMAIN-CONTAINING PROTEIN"/>
    <property type="match status" value="1"/>
</dbReference>
<keyword evidence="3" id="KW-0418">Kinase</keyword>
<dbReference type="GO" id="GO:0016301">
    <property type="term" value="F:kinase activity"/>
    <property type="evidence" value="ECO:0007669"/>
    <property type="project" value="UniProtKB-KW"/>
</dbReference>
<gene>
    <name evidence="3" type="ORF">HU718_012705</name>
</gene>
<organism evidence="3 4">
    <name type="scientific">Pseudomonas tensinigenes</name>
    <dbReference type="NCBI Taxonomy" id="2745511"/>
    <lineage>
        <taxon>Bacteria</taxon>
        <taxon>Pseudomonadati</taxon>
        <taxon>Pseudomonadota</taxon>
        <taxon>Gammaproteobacteria</taxon>
        <taxon>Pseudomonadales</taxon>
        <taxon>Pseudomonadaceae</taxon>
        <taxon>Pseudomonas</taxon>
    </lineage>
</organism>
<dbReference type="EMBL" id="CP077089">
    <property type="protein sequence ID" value="QXI08522.1"/>
    <property type="molecule type" value="Genomic_DNA"/>
</dbReference>
<dbReference type="Pfam" id="PF00857">
    <property type="entry name" value="Isochorismatase"/>
    <property type="match status" value="1"/>
</dbReference>
<reference evidence="3 4" key="1">
    <citation type="journal article" date="2020" name="Microorganisms">
        <title>Reliable Identification of Environmental Pseudomonas Isolates Using the rpoD Gene.</title>
        <authorList>
            <consortium name="The Broad Institute Genome Sequencing Platform"/>
            <person name="Girard L."/>
            <person name="Lood C."/>
            <person name="Rokni-Zadeh H."/>
            <person name="van Noort V."/>
            <person name="Lavigne R."/>
            <person name="De Mot R."/>
        </authorList>
    </citation>
    <scope>NUCLEOTIDE SEQUENCE [LARGE SCALE GENOMIC DNA]</scope>
    <source>
        <strain evidence="3 4">ZA 5.3</strain>
    </source>
</reference>
<dbReference type="InterPro" id="IPR050272">
    <property type="entry name" value="Isochorismatase-like_hydrls"/>
</dbReference>
<evidence type="ECO:0000313" key="4">
    <source>
        <dbReference type="Proteomes" id="UP000646386"/>
    </source>
</evidence>
<dbReference type="RefSeq" id="WP_186614365.1">
    <property type="nucleotide sequence ID" value="NZ_CP077089.1"/>
</dbReference>
<feature type="domain" description="Isochorismatase-like" evidence="2">
    <location>
        <begin position="11"/>
        <end position="198"/>
    </location>
</feature>
<protein>
    <submittedName>
        <fullName evidence="3">Cysteine hydrolase</fullName>
    </submittedName>
</protein>
<reference evidence="3 4" key="2">
    <citation type="journal article" date="2021" name="Microorganisms">
        <title>The Ever-Expanding Pseudomonas Genus: Description of 43 New Species and Partition of the Pseudomonas putida Group.</title>
        <authorList>
            <person name="Girard L."/>
            <person name="Lood C."/>
            <person name="Hofte M."/>
            <person name="Vandamme P."/>
            <person name="Rokni-Zadeh H."/>
            <person name="van Noort V."/>
            <person name="Lavigne R."/>
            <person name="De Mot R."/>
        </authorList>
    </citation>
    <scope>NUCLEOTIDE SEQUENCE [LARGE SCALE GENOMIC DNA]</scope>
    <source>
        <strain evidence="3 4">ZA 5.3</strain>
    </source>
</reference>
<proteinExistence type="predicted"/>
<evidence type="ECO:0000256" key="1">
    <source>
        <dbReference type="ARBA" id="ARBA00022801"/>
    </source>
</evidence>
<evidence type="ECO:0000313" key="3">
    <source>
        <dbReference type="EMBL" id="QXI08522.1"/>
    </source>
</evidence>
<name>A0ABX8Q4B9_9PSED</name>
<dbReference type="Gene3D" id="3.40.50.850">
    <property type="entry name" value="Isochorismatase-like"/>
    <property type="match status" value="1"/>
</dbReference>
<accession>A0ABX8Q4B9</accession>
<dbReference type="InterPro" id="IPR000868">
    <property type="entry name" value="Isochorismatase-like_dom"/>
</dbReference>